<gene>
    <name evidence="2" type="ORF">K469DRAFT_714789</name>
</gene>
<proteinExistence type="predicted"/>
<evidence type="ECO:0000313" key="2">
    <source>
        <dbReference type="EMBL" id="KAF2180407.1"/>
    </source>
</evidence>
<feature type="region of interest" description="Disordered" evidence="1">
    <location>
        <begin position="54"/>
        <end position="85"/>
    </location>
</feature>
<reference evidence="2" key="1">
    <citation type="journal article" date="2020" name="Stud. Mycol.">
        <title>101 Dothideomycetes genomes: a test case for predicting lifestyles and emergence of pathogens.</title>
        <authorList>
            <person name="Haridas S."/>
            <person name="Albert R."/>
            <person name="Binder M."/>
            <person name="Bloem J."/>
            <person name="Labutti K."/>
            <person name="Salamov A."/>
            <person name="Andreopoulos B."/>
            <person name="Baker S."/>
            <person name="Barry K."/>
            <person name="Bills G."/>
            <person name="Bluhm B."/>
            <person name="Cannon C."/>
            <person name="Castanera R."/>
            <person name="Culley D."/>
            <person name="Daum C."/>
            <person name="Ezra D."/>
            <person name="Gonzalez J."/>
            <person name="Henrissat B."/>
            <person name="Kuo A."/>
            <person name="Liang C."/>
            <person name="Lipzen A."/>
            <person name="Lutzoni F."/>
            <person name="Magnuson J."/>
            <person name="Mondo S."/>
            <person name="Nolan M."/>
            <person name="Ohm R."/>
            <person name="Pangilinan J."/>
            <person name="Park H.-J."/>
            <person name="Ramirez L."/>
            <person name="Alfaro M."/>
            <person name="Sun H."/>
            <person name="Tritt A."/>
            <person name="Yoshinaga Y."/>
            <person name="Zwiers L.-H."/>
            <person name="Turgeon B."/>
            <person name="Goodwin S."/>
            <person name="Spatafora J."/>
            <person name="Crous P."/>
            <person name="Grigoriev I."/>
        </authorList>
    </citation>
    <scope>NUCLEOTIDE SEQUENCE</scope>
    <source>
        <strain evidence="2">CBS 207.26</strain>
    </source>
</reference>
<dbReference type="EMBL" id="ML994658">
    <property type="protein sequence ID" value="KAF2180407.1"/>
    <property type="molecule type" value="Genomic_DNA"/>
</dbReference>
<evidence type="ECO:0000256" key="1">
    <source>
        <dbReference type="SAM" id="MobiDB-lite"/>
    </source>
</evidence>
<dbReference type="AlphaFoldDB" id="A0A6A6DLN7"/>
<name>A0A6A6DLN7_9PEZI</name>
<accession>A0A6A6DLN7</accession>
<dbReference type="Proteomes" id="UP000800200">
    <property type="component" value="Unassembled WGS sequence"/>
</dbReference>
<keyword evidence="3" id="KW-1185">Reference proteome</keyword>
<sequence length="99" mass="10952">MHFAVHRPSHARSTAVASLAAAATFSKRPPRQWLNRDALRHHKPIRLAIIHPVPTRPPQMVTPSDVPGTRHEEASTSSYPDLPLMIQGMSRTSARVSGF</sequence>
<protein>
    <submittedName>
        <fullName evidence="2">Uncharacterized protein</fullName>
    </submittedName>
</protein>
<organism evidence="2 3">
    <name type="scientific">Zopfia rhizophila CBS 207.26</name>
    <dbReference type="NCBI Taxonomy" id="1314779"/>
    <lineage>
        <taxon>Eukaryota</taxon>
        <taxon>Fungi</taxon>
        <taxon>Dikarya</taxon>
        <taxon>Ascomycota</taxon>
        <taxon>Pezizomycotina</taxon>
        <taxon>Dothideomycetes</taxon>
        <taxon>Dothideomycetes incertae sedis</taxon>
        <taxon>Zopfiaceae</taxon>
        <taxon>Zopfia</taxon>
    </lineage>
</organism>
<evidence type="ECO:0000313" key="3">
    <source>
        <dbReference type="Proteomes" id="UP000800200"/>
    </source>
</evidence>